<proteinExistence type="predicted"/>
<dbReference type="RefSeq" id="YP_010670752.1">
    <property type="nucleotide sequence ID" value="NC_070965.1"/>
</dbReference>
<keyword evidence="2" id="KW-1185">Reference proteome</keyword>
<accession>A0A6G8R6S0</accession>
<dbReference type="KEGG" id="vg:77946962"/>
<reference evidence="1 2" key="1">
    <citation type="submission" date="2020-03" db="EMBL/GenBank/DDBJ databases">
        <title>The Isolation and Genome Sequence of a Novel Cyanophage S-H34 from the Huanghai Sea, China.</title>
        <authorList>
            <person name="Jiang T."/>
        </authorList>
    </citation>
    <scope>NUCLEOTIDE SEQUENCE [LARGE SCALE GENOMIC DNA]</scope>
</reference>
<organism evidence="1 2">
    <name type="scientific">Synechococcus phage S-H34</name>
    <dbReference type="NCBI Taxonomy" id="2718942"/>
    <lineage>
        <taxon>Viruses</taxon>
        <taxon>Duplodnaviria</taxon>
        <taxon>Heunggongvirae</taxon>
        <taxon>Uroviricota</taxon>
        <taxon>Caudoviricetes</taxon>
        <taxon>Pantevenvirales</taxon>
        <taxon>Kyanoviridae</taxon>
        <taxon>Makaravirus</taxon>
        <taxon>Makaravirus thirtyfour</taxon>
    </lineage>
</organism>
<dbReference type="GeneID" id="77946962"/>
<dbReference type="EMBL" id="MT162467">
    <property type="protein sequence ID" value="QIN97084.1"/>
    <property type="molecule type" value="Genomic_DNA"/>
</dbReference>
<evidence type="ECO:0000313" key="2">
    <source>
        <dbReference type="Proteomes" id="UP000501900"/>
    </source>
</evidence>
<sequence length="83" mass="9603">MAYYPIIHKETGEQRVIECSVHDILEWYENNPEWERDWSQGGATISKGGVGEWKTQLANKHSGWKHIMDKVKKTPGSQAKDVY</sequence>
<dbReference type="Proteomes" id="UP000501900">
    <property type="component" value="Genome"/>
</dbReference>
<name>A0A6G8R6S0_9CAUD</name>
<protein>
    <submittedName>
        <fullName evidence="1">Uncharacterized protein</fullName>
    </submittedName>
</protein>
<evidence type="ECO:0000313" key="1">
    <source>
        <dbReference type="EMBL" id="QIN97084.1"/>
    </source>
</evidence>